<dbReference type="InterPro" id="IPR012341">
    <property type="entry name" value="6hp_glycosidase-like_sf"/>
</dbReference>
<keyword evidence="1 2" id="KW-0378">Hydrolase</keyword>
<dbReference type="Gene3D" id="1.50.10.10">
    <property type="match status" value="1"/>
</dbReference>
<dbReference type="SUPFAM" id="SSF48208">
    <property type="entry name" value="Six-hairpin glycosidases"/>
    <property type="match status" value="1"/>
</dbReference>
<dbReference type="GO" id="GO:0005975">
    <property type="term" value="P:carbohydrate metabolic process"/>
    <property type="evidence" value="ECO:0007669"/>
    <property type="project" value="InterPro"/>
</dbReference>
<dbReference type="GO" id="GO:0016787">
    <property type="term" value="F:hydrolase activity"/>
    <property type="evidence" value="ECO:0007669"/>
    <property type="project" value="UniProtKB-KW"/>
</dbReference>
<name>A0AA37SYP8_9ALTE</name>
<comment type="caution">
    <text evidence="2">The sequence shown here is derived from an EMBL/GenBank/DDBJ whole genome shotgun (WGS) entry which is preliminary data.</text>
</comment>
<dbReference type="InterPro" id="IPR010905">
    <property type="entry name" value="Glyco_hydro_88"/>
</dbReference>
<dbReference type="AlphaFoldDB" id="A0AA37SYP8"/>
<dbReference type="InterPro" id="IPR052043">
    <property type="entry name" value="PolySaccharide_Degr_Enz"/>
</dbReference>
<proteinExistence type="predicted"/>
<dbReference type="RefSeq" id="WP_284219023.1">
    <property type="nucleotide sequence ID" value="NZ_BSOT01000011.1"/>
</dbReference>
<reference evidence="2" key="2">
    <citation type="submission" date="2023-01" db="EMBL/GenBank/DDBJ databases">
        <title>Draft genome sequence of Agaribacter marinus strain NBRC 110023.</title>
        <authorList>
            <person name="Sun Q."/>
            <person name="Mori K."/>
        </authorList>
    </citation>
    <scope>NUCLEOTIDE SEQUENCE</scope>
    <source>
        <strain evidence="2">NBRC 110023</strain>
    </source>
</reference>
<sequence length="418" mass="47913">MHYKIKLIQLFTGVLTLSATFMGIADDRTTCKEIEKQCIYKTLEKVSKWQLERLNTDTYVFEGYEKDAHMSPANEGSHPQGWVYAALFVGMAQMAELASEKGDESYYKTLFDIAKNGRYLFGPRIYNADDYAIGQLYLDLYDKYKKEEIITPLKVVFDITLLSPPTVNLTFEEITQKSNVTDKQFVEHFGQRKFPYRPCKNRWCWADALFMGPPVWTHLAKVTGDNRYLDFSNKEFWATVDLLWDKEDHLFFRDTRFFDKREPNGEKVIWARGVGWVAAGLARILEHFPKDHPQRAGYEDIFSKMMTRLAGAQQSDGLWRPSVLAPDRQPFKETSGTALMAFAFASGINQGILDKDTFMPVVLNAWNALNDAVQPDGKLGWVQQIGHSPDKVSKDDTQMYAVGAFLLTGTELYKLAEK</sequence>
<evidence type="ECO:0000313" key="2">
    <source>
        <dbReference type="EMBL" id="GLR72612.1"/>
    </source>
</evidence>
<dbReference type="PANTHER" id="PTHR33886">
    <property type="entry name" value="UNSATURATED RHAMNOGALACTURONAN HYDROLASE (EUROFUNG)"/>
    <property type="match status" value="1"/>
</dbReference>
<evidence type="ECO:0000313" key="3">
    <source>
        <dbReference type="Proteomes" id="UP001156601"/>
    </source>
</evidence>
<organism evidence="2 3">
    <name type="scientific">Agaribacter marinus</name>
    <dbReference type="NCBI Taxonomy" id="1431249"/>
    <lineage>
        <taxon>Bacteria</taxon>
        <taxon>Pseudomonadati</taxon>
        <taxon>Pseudomonadota</taxon>
        <taxon>Gammaproteobacteria</taxon>
        <taxon>Alteromonadales</taxon>
        <taxon>Alteromonadaceae</taxon>
        <taxon>Agaribacter</taxon>
    </lineage>
</organism>
<evidence type="ECO:0000256" key="1">
    <source>
        <dbReference type="ARBA" id="ARBA00022801"/>
    </source>
</evidence>
<accession>A0AA37SYP8</accession>
<dbReference type="PANTHER" id="PTHR33886:SF8">
    <property type="entry name" value="UNSATURATED RHAMNOGALACTURONAN HYDROLASE (EUROFUNG)"/>
    <property type="match status" value="1"/>
</dbReference>
<gene>
    <name evidence="2" type="ORF">GCM10007852_35200</name>
</gene>
<dbReference type="Pfam" id="PF07470">
    <property type="entry name" value="Glyco_hydro_88"/>
    <property type="match status" value="1"/>
</dbReference>
<keyword evidence="3" id="KW-1185">Reference proteome</keyword>
<dbReference type="InterPro" id="IPR008928">
    <property type="entry name" value="6-hairpin_glycosidase_sf"/>
</dbReference>
<reference evidence="2" key="1">
    <citation type="journal article" date="2014" name="Int. J. Syst. Evol. Microbiol.">
        <title>Complete genome sequence of Corynebacterium casei LMG S-19264T (=DSM 44701T), isolated from a smear-ripened cheese.</title>
        <authorList>
            <consortium name="US DOE Joint Genome Institute (JGI-PGF)"/>
            <person name="Walter F."/>
            <person name="Albersmeier A."/>
            <person name="Kalinowski J."/>
            <person name="Ruckert C."/>
        </authorList>
    </citation>
    <scope>NUCLEOTIDE SEQUENCE</scope>
    <source>
        <strain evidence="2">NBRC 110023</strain>
    </source>
</reference>
<dbReference type="Proteomes" id="UP001156601">
    <property type="component" value="Unassembled WGS sequence"/>
</dbReference>
<dbReference type="EMBL" id="BSOT01000011">
    <property type="protein sequence ID" value="GLR72612.1"/>
    <property type="molecule type" value="Genomic_DNA"/>
</dbReference>
<protein>
    <submittedName>
        <fullName evidence="2">Glycosyl hydrolase family 88</fullName>
    </submittedName>
</protein>